<evidence type="ECO:0000313" key="2">
    <source>
        <dbReference type="Proteomes" id="UP000593567"/>
    </source>
</evidence>
<reference evidence="1" key="1">
    <citation type="submission" date="2020-06" db="EMBL/GenBank/DDBJ databases">
        <title>Draft genome of Bugula neritina, a colonial animal packing powerful symbionts and potential medicines.</title>
        <authorList>
            <person name="Rayko M."/>
        </authorList>
    </citation>
    <scope>NUCLEOTIDE SEQUENCE [LARGE SCALE GENOMIC DNA]</scope>
    <source>
        <strain evidence="1">Kwan_BN1</strain>
    </source>
</reference>
<name>A0A7J7IRS3_BUGNE</name>
<dbReference type="AlphaFoldDB" id="A0A7J7IRS3"/>
<proteinExistence type="predicted"/>
<sequence length="70" mass="8332">MWYIMSKFNFINRRFYITVAVGMHLMRPSFNYGSNSKLKWTARDMQSLMFNTNNMNAHFLGTKLNSVMII</sequence>
<keyword evidence="2" id="KW-1185">Reference proteome</keyword>
<accession>A0A7J7IRS3</accession>
<gene>
    <name evidence="1" type="ORF">EB796_025051</name>
</gene>
<protein>
    <submittedName>
        <fullName evidence="1">Uncharacterized protein</fullName>
    </submittedName>
</protein>
<evidence type="ECO:0000313" key="1">
    <source>
        <dbReference type="EMBL" id="KAF6016649.1"/>
    </source>
</evidence>
<dbReference type="EMBL" id="VXIV02003495">
    <property type="protein sequence ID" value="KAF6016649.1"/>
    <property type="molecule type" value="Genomic_DNA"/>
</dbReference>
<dbReference type="Proteomes" id="UP000593567">
    <property type="component" value="Unassembled WGS sequence"/>
</dbReference>
<comment type="caution">
    <text evidence="1">The sequence shown here is derived from an EMBL/GenBank/DDBJ whole genome shotgun (WGS) entry which is preliminary data.</text>
</comment>
<organism evidence="1 2">
    <name type="scientific">Bugula neritina</name>
    <name type="common">Brown bryozoan</name>
    <name type="synonym">Sertularia neritina</name>
    <dbReference type="NCBI Taxonomy" id="10212"/>
    <lineage>
        <taxon>Eukaryota</taxon>
        <taxon>Metazoa</taxon>
        <taxon>Spiralia</taxon>
        <taxon>Lophotrochozoa</taxon>
        <taxon>Bryozoa</taxon>
        <taxon>Gymnolaemata</taxon>
        <taxon>Cheilostomatida</taxon>
        <taxon>Flustrina</taxon>
        <taxon>Buguloidea</taxon>
        <taxon>Bugulidae</taxon>
        <taxon>Bugula</taxon>
    </lineage>
</organism>